<feature type="region of interest" description="Disordered" evidence="14">
    <location>
        <begin position="204"/>
        <end position="236"/>
    </location>
</feature>
<evidence type="ECO:0000256" key="5">
    <source>
        <dbReference type="ARBA" id="ARBA00006536"/>
    </source>
</evidence>
<dbReference type="GO" id="GO:0009967">
    <property type="term" value="P:positive regulation of signal transduction"/>
    <property type="evidence" value="ECO:0007669"/>
    <property type="project" value="UniProtKB-ARBA"/>
</dbReference>
<evidence type="ECO:0000256" key="13">
    <source>
        <dbReference type="ARBA" id="ARBA00083192"/>
    </source>
</evidence>
<evidence type="ECO:0000256" key="14">
    <source>
        <dbReference type="SAM" id="MobiDB-lite"/>
    </source>
</evidence>
<gene>
    <name evidence="17" type="primary">LOC117231970</name>
</gene>
<dbReference type="GO" id="GO:0005769">
    <property type="term" value="C:early endosome"/>
    <property type="evidence" value="ECO:0007669"/>
    <property type="project" value="UniProtKB-SubCell"/>
</dbReference>
<keyword evidence="7" id="KW-0963">Cytoplasm</keyword>
<name>A0A6J3K1F3_9HYME</name>
<dbReference type="InterPro" id="IPR040233">
    <property type="entry name" value="CCD97-like_C"/>
</dbReference>
<protein>
    <recommendedName>
        <fullName evidence="12">Vacuolar protein sorting-associated protein 35</fullName>
    </recommendedName>
    <alternativeName>
        <fullName evidence="13">Vesicle protein sorting 35</fullName>
    </alternativeName>
</protein>
<feature type="compositionally biased region" description="Basic and acidic residues" evidence="14">
    <location>
        <begin position="226"/>
        <end position="235"/>
    </location>
</feature>
<dbReference type="GO" id="GO:0030906">
    <property type="term" value="C:retromer, cargo-selective complex"/>
    <property type="evidence" value="ECO:0007669"/>
    <property type="project" value="InterPro"/>
</dbReference>
<evidence type="ECO:0000313" key="17">
    <source>
        <dbReference type="RefSeq" id="XP_033346902.1"/>
    </source>
</evidence>
<evidence type="ECO:0000256" key="10">
    <source>
        <dbReference type="ARBA" id="ARBA00022927"/>
    </source>
</evidence>
<evidence type="ECO:0000259" key="15">
    <source>
        <dbReference type="Pfam" id="PF09747"/>
    </source>
</evidence>
<dbReference type="InterPro" id="IPR042491">
    <property type="entry name" value="Vps35_C"/>
</dbReference>
<keyword evidence="16" id="KW-1185">Reference proteome</keyword>
<dbReference type="GO" id="GO:0005829">
    <property type="term" value="C:cytosol"/>
    <property type="evidence" value="ECO:0007669"/>
    <property type="project" value="GOC"/>
</dbReference>
<dbReference type="GO" id="GO:0032880">
    <property type="term" value="P:regulation of protein localization"/>
    <property type="evidence" value="ECO:0007669"/>
    <property type="project" value="UniProtKB-ARBA"/>
</dbReference>
<dbReference type="GO" id="GO:0042147">
    <property type="term" value="P:retrograde transport, endosome to Golgi"/>
    <property type="evidence" value="ECO:0007669"/>
    <property type="project" value="InterPro"/>
</dbReference>
<evidence type="ECO:0000256" key="12">
    <source>
        <dbReference type="ARBA" id="ARBA00072998"/>
    </source>
</evidence>
<feature type="region of interest" description="Disordered" evidence="14">
    <location>
        <begin position="1"/>
        <end position="28"/>
    </location>
</feature>
<dbReference type="GO" id="GO:0005770">
    <property type="term" value="C:late endosome"/>
    <property type="evidence" value="ECO:0007669"/>
    <property type="project" value="UniProtKB-SubCell"/>
</dbReference>
<keyword evidence="9" id="KW-0967">Endosome</keyword>
<dbReference type="GO" id="GO:0099639">
    <property type="term" value="P:neurotransmitter receptor transport, endosome to plasma membrane"/>
    <property type="evidence" value="ECO:0007669"/>
    <property type="project" value="UniProtKB-ARBA"/>
</dbReference>
<dbReference type="Proteomes" id="UP000504631">
    <property type="component" value="Unplaced"/>
</dbReference>
<comment type="subcellular location">
    <subcellularLocation>
        <location evidence="3">Cytoplasm</location>
    </subcellularLocation>
    <subcellularLocation>
        <location evidence="2">Early endosome</location>
    </subcellularLocation>
    <subcellularLocation>
        <location evidence="4">Late endosome</location>
    </subcellularLocation>
    <subcellularLocation>
        <location evidence="1">Membrane</location>
        <topology evidence="1">Peripheral membrane protein</topology>
    </subcellularLocation>
</comment>
<dbReference type="Pfam" id="PF09747">
    <property type="entry name" value="CCD97-like_C"/>
    <property type="match status" value="1"/>
</dbReference>
<feature type="domain" description="CCD97-like C-terminal" evidence="15">
    <location>
        <begin position="130"/>
        <end position="318"/>
    </location>
</feature>
<evidence type="ECO:0000256" key="1">
    <source>
        <dbReference type="ARBA" id="ARBA00004170"/>
    </source>
</evidence>
<dbReference type="GeneID" id="117231970"/>
<dbReference type="GO" id="GO:0042176">
    <property type="term" value="P:regulation of protein catabolic process"/>
    <property type="evidence" value="ECO:0007669"/>
    <property type="project" value="UniProtKB-ARBA"/>
</dbReference>
<accession>A0A6J3K1F3</accession>
<evidence type="ECO:0000313" key="16">
    <source>
        <dbReference type="Proteomes" id="UP000504631"/>
    </source>
</evidence>
<feature type="compositionally biased region" description="Acidic residues" evidence="14">
    <location>
        <begin position="206"/>
        <end position="225"/>
    </location>
</feature>
<dbReference type="Pfam" id="PF03635">
    <property type="entry name" value="Vps35"/>
    <property type="match status" value="1"/>
</dbReference>
<reference evidence="17" key="1">
    <citation type="submission" date="2025-08" db="UniProtKB">
        <authorList>
            <consortium name="RefSeq"/>
        </authorList>
    </citation>
    <scope>IDENTIFICATION</scope>
    <source>
        <tissue evidence="17">Muscle</tissue>
    </source>
</reference>
<dbReference type="GO" id="GO:0010628">
    <property type="term" value="P:positive regulation of gene expression"/>
    <property type="evidence" value="ECO:0007669"/>
    <property type="project" value="UniProtKB-ARBA"/>
</dbReference>
<dbReference type="Gene3D" id="1.25.40.660">
    <property type="entry name" value="Vacuolar protein sorting-associated protein 35, helical subcomplex Vps35-C"/>
    <property type="match status" value="1"/>
</dbReference>
<keyword evidence="6" id="KW-0813">Transport</keyword>
<dbReference type="PANTHER" id="PTHR11099:SF0">
    <property type="entry name" value="VACUOLAR PROTEIN SORTING-ASSOCIATED PROTEIN 35"/>
    <property type="match status" value="1"/>
</dbReference>
<evidence type="ECO:0000256" key="2">
    <source>
        <dbReference type="ARBA" id="ARBA00004412"/>
    </source>
</evidence>
<dbReference type="GO" id="GO:0099175">
    <property type="term" value="P:regulation of postsynapse organization"/>
    <property type="evidence" value="ECO:0007669"/>
    <property type="project" value="UniProtKB-ARBA"/>
</dbReference>
<dbReference type="AlphaFoldDB" id="A0A6J3K1F3"/>
<evidence type="ECO:0000256" key="8">
    <source>
        <dbReference type="ARBA" id="ARBA00022553"/>
    </source>
</evidence>
<evidence type="ECO:0000256" key="4">
    <source>
        <dbReference type="ARBA" id="ARBA00004603"/>
    </source>
</evidence>
<dbReference type="RefSeq" id="XP_033346902.1">
    <property type="nucleotide sequence ID" value="XM_033491011.1"/>
</dbReference>
<dbReference type="FunFam" id="1.25.40.660:FF:000001">
    <property type="entry name" value="Vacuolar protein sorting-associated protein 35"/>
    <property type="match status" value="1"/>
</dbReference>
<feature type="region of interest" description="Disordered" evidence="14">
    <location>
        <begin position="313"/>
        <end position="334"/>
    </location>
</feature>
<dbReference type="InterPro" id="IPR005378">
    <property type="entry name" value="Vps35"/>
</dbReference>
<sequence length="1150" mass="133677">MNKQEDTQNNAPDMTVDYKNNENDSQQTSLNEVDKNLKEELLHHIAKSKAIFKSQQKDDPDLTFKEKLIIARNILKKSYCLFLSKFGHYMKKEHLKFFENCKDEDYEVAYHCNRLQRYFNNSKRQTDVRNRRYQALKTLIEKGEYFSETEMMKRNPLLYEHLIGQYMTEEQKKLRDNIDTKNITFVNLLMENIERDNLKMKQKLQEEEEQNVIEENDTDEEQEDIYDSKDNEEKTTYWGKTSSLENEIEHKNEAVKKPHCISKSEKQVLKQEFVTNMYQSFLDGKDLDFDYSTVDDNEAYDNIDIRTQDEEDKYFDSESPETIGPTEDTNETETEDELDIYMKSLKPMTPAITGVEEQEKLLEDAIGVVKVQAFQMKHCLDKSKLMDALKHAATMLGELRTSLLSPKSYYELYMAITDELRHLELYLLDEFQKGRKVTDLYELVQYVGNIVPRLYLLITVGLVYIKTTPGLKRDLLRDLVEMCRGVQHPLRGLFLRNYLLQCTRNILPDVAEEDDEDGSVRDSIDFVLMNFAEMNKLWVRMQHQGHTRDRERREREREELRILVGTNLVRLSQLESVTLEKYKKRVLPGILEQVVSCRDAIAQEYLMECIIQVFPDEFHLQTLNAFLKSCAELQNGVNVKNIIISLIDRLAAFSQRSDGVGGPGSPNQVPGIPQDVKLFDVFSDQIAIIIQTRQDMPPEDIVSLQVALINLAHKCYPDRVNYVDKVLLTTVQIFQKQNVDKLEYNSAVSRELVRLMKIPIDNYKNILTVLKLEHFAPLLDYFDYEGRKLLAIYIITNILENETLIPTQEQVDAVLSMVSPLVQDQPDQPNIEEDPEDFAEEQGLLGRLIHHFKSETADQQYMILSAARKHFSAGGNKRIKYTLPPIVFQAYQLAFTYKGLKDQDEMWQKKCQKIFQFCHATITALMKAELAELPLRLFLQGAIAIGEIRFDNFEMVAYEFMSQAFSIYEDEISDSKAQLAAITLIIATFEQMSCFCEENAEPIRNQCVLYASKLLRKPDQCRGIAICSHIFWSGKSLATGGKEMQNKSRVLECLRKGIKIANQCMDTSVQVQLYVELLNHYIYFYEKDNTTFTVDIVNQVIAKIKEELPNLEVSEETEQIQKHLANTLEHLRNRMESPETDGLSYQGLVL</sequence>
<evidence type="ECO:0000256" key="9">
    <source>
        <dbReference type="ARBA" id="ARBA00022753"/>
    </source>
</evidence>
<organism evidence="16 17">
    <name type="scientific">Bombus vosnesenskii</name>
    <dbReference type="NCBI Taxonomy" id="207650"/>
    <lineage>
        <taxon>Eukaryota</taxon>
        <taxon>Metazoa</taxon>
        <taxon>Ecdysozoa</taxon>
        <taxon>Arthropoda</taxon>
        <taxon>Hexapoda</taxon>
        <taxon>Insecta</taxon>
        <taxon>Pterygota</taxon>
        <taxon>Neoptera</taxon>
        <taxon>Endopterygota</taxon>
        <taxon>Hymenoptera</taxon>
        <taxon>Apocrita</taxon>
        <taxon>Aculeata</taxon>
        <taxon>Apoidea</taxon>
        <taxon>Anthophila</taxon>
        <taxon>Apidae</taxon>
        <taxon>Bombus</taxon>
        <taxon>Pyrobombus</taxon>
    </lineage>
</organism>
<evidence type="ECO:0000256" key="6">
    <source>
        <dbReference type="ARBA" id="ARBA00022448"/>
    </source>
</evidence>
<proteinExistence type="inferred from homology"/>
<evidence type="ECO:0000256" key="7">
    <source>
        <dbReference type="ARBA" id="ARBA00022490"/>
    </source>
</evidence>
<keyword evidence="8" id="KW-0597">Phosphoprotein</keyword>
<comment type="similarity">
    <text evidence="5">Belongs to the VPS35 family.</text>
</comment>
<dbReference type="GO" id="GO:0050793">
    <property type="term" value="P:regulation of developmental process"/>
    <property type="evidence" value="ECO:0007669"/>
    <property type="project" value="UniProtKB-ARBA"/>
</dbReference>
<dbReference type="PANTHER" id="PTHR11099">
    <property type="entry name" value="VACUOLAR SORTING PROTEIN 35"/>
    <property type="match status" value="1"/>
</dbReference>
<evidence type="ECO:0000256" key="3">
    <source>
        <dbReference type="ARBA" id="ARBA00004496"/>
    </source>
</evidence>
<keyword evidence="11" id="KW-0472">Membrane</keyword>
<dbReference type="GO" id="GO:0031748">
    <property type="term" value="F:D1 dopamine receptor binding"/>
    <property type="evidence" value="ECO:0007669"/>
    <property type="project" value="UniProtKB-ARBA"/>
</dbReference>
<keyword evidence="10" id="KW-0653">Protein transport</keyword>
<evidence type="ECO:0000256" key="11">
    <source>
        <dbReference type="ARBA" id="ARBA00023136"/>
    </source>
</evidence>
<dbReference type="GO" id="GO:0051049">
    <property type="term" value="P:regulation of transport"/>
    <property type="evidence" value="ECO:0007669"/>
    <property type="project" value="UniProtKB-ARBA"/>
</dbReference>
<dbReference type="GO" id="GO:0031647">
    <property type="term" value="P:regulation of protein stability"/>
    <property type="evidence" value="ECO:0007669"/>
    <property type="project" value="UniProtKB-ARBA"/>
</dbReference>